<feature type="domain" description="Prephenate/arogenate dehydrogenase" evidence="2">
    <location>
        <begin position="3"/>
        <end position="268"/>
    </location>
</feature>
<dbReference type="InterPro" id="IPR003099">
    <property type="entry name" value="Prephen_DH"/>
</dbReference>
<dbReference type="InterPro" id="IPR046826">
    <property type="entry name" value="PDH_N"/>
</dbReference>
<keyword evidence="1" id="KW-0560">Oxidoreductase</keyword>
<evidence type="ECO:0000256" key="1">
    <source>
        <dbReference type="ARBA" id="ARBA00023002"/>
    </source>
</evidence>
<dbReference type="GO" id="GO:0008977">
    <property type="term" value="F:prephenate dehydrogenase (NAD+) activity"/>
    <property type="evidence" value="ECO:0007669"/>
    <property type="project" value="InterPro"/>
</dbReference>
<evidence type="ECO:0000313" key="4">
    <source>
        <dbReference type="Proteomes" id="UP000031104"/>
    </source>
</evidence>
<dbReference type="Proteomes" id="UP000031104">
    <property type="component" value="Chromosome"/>
</dbReference>
<dbReference type="Gene3D" id="3.40.50.720">
    <property type="entry name" value="NAD(P)-binding Rossmann-like Domain"/>
    <property type="match status" value="1"/>
</dbReference>
<dbReference type="EMBL" id="CP010427">
    <property type="protein sequence ID" value="AJC48378.1"/>
    <property type="molecule type" value="Genomic_DNA"/>
</dbReference>
<reference evidence="3 4" key="1">
    <citation type="submission" date="2014-12" db="EMBL/GenBank/DDBJ databases">
        <title>Complete genome sequence of Francisella guanzhouensis strain 08HL01032 isolated from air-conditioning system in China.</title>
        <authorList>
            <person name="Svensson D."/>
            <person name="Ohrman C."/>
            <person name="Backman S."/>
            <person name="Karlsson E."/>
            <person name="Nilsson E."/>
            <person name="Bystrom M."/>
            <person name="Larkeryd A."/>
            <person name="Stenberg P."/>
            <person name="Scholtz H.C."/>
            <person name="Forsman M."/>
            <person name="Sjodin A."/>
        </authorList>
    </citation>
    <scope>NUCLEOTIDE SEQUENCE [LARGE SCALE GENOMIC DNA]</scope>
    <source>
        <strain evidence="3 4">08HL01032</strain>
    </source>
</reference>
<dbReference type="PANTHER" id="PTHR21363:SF0">
    <property type="entry name" value="PREPHENATE DEHYDROGENASE [NADP(+)]"/>
    <property type="match status" value="1"/>
</dbReference>
<dbReference type="InterPro" id="IPR008927">
    <property type="entry name" value="6-PGluconate_DH-like_C_sf"/>
</dbReference>
<sequence>MQKKICIVGGNGEMGQMSQYIFSKFLPEYKLTIFEENDWNNPKGKLANQDIVILSVPIYLTEKIIKKVIPYLSLGTILADYTSIKQEPLDAMLEYYDGPVVGLHPIFGPTIKHPEKQVIVVCDGRYQEQYKYFINDLAKIGFSIEKMTAKDHDKAMTFIQGIEHFSVYCLGMFLKHKNIDISKMLKLASPVYKMELNIVGRLFSQGPGLYADIIMSDENRQEAIAEFAEFVAENSKVITKGDKQAFIENFKAVKLWMGDFAEQAYKDSDRLLLKKKLSLLY</sequence>
<dbReference type="Pfam" id="PF20463">
    <property type="entry name" value="PDH_C"/>
    <property type="match status" value="1"/>
</dbReference>
<dbReference type="SUPFAM" id="SSF51735">
    <property type="entry name" value="NAD(P)-binding Rossmann-fold domains"/>
    <property type="match status" value="1"/>
</dbReference>
<evidence type="ECO:0000313" key="3">
    <source>
        <dbReference type="EMBL" id="AJC48378.1"/>
    </source>
</evidence>
<dbReference type="PANTHER" id="PTHR21363">
    <property type="entry name" value="PREPHENATE DEHYDROGENASE"/>
    <property type="match status" value="1"/>
</dbReference>
<dbReference type="HOGENOM" id="CLU_036672_1_1_6"/>
<dbReference type="KEGG" id="fgu:SD28_01235"/>
<keyword evidence="4" id="KW-1185">Reference proteome</keyword>
<proteinExistence type="predicted"/>
<dbReference type="PROSITE" id="PS51176">
    <property type="entry name" value="PDH_ADH"/>
    <property type="match status" value="1"/>
</dbReference>
<accession>A0A0A8E2Z2</accession>
<dbReference type="Pfam" id="PF02153">
    <property type="entry name" value="PDH_N"/>
    <property type="match status" value="1"/>
</dbReference>
<dbReference type="RefSeq" id="WP_039123304.1">
    <property type="nucleotide sequence ID" value="NZ_CP010427.1"/>
</dbReference>
<dbReference type="STRING" id="594679.SD28_01235"/>
<dbReference type="GO" id="GO:0070403">
    <property type="term" value="F:NAD+ binding"/>
    <property type="evidence" value="ECO:0007669"/>
    <property type="project" value="InterPro"/>
</dbReference>
<dbReference type="InterPro" id="IPR046825">
    <property type="entry name" value="PDH_C"/>
</dbReference>
<dbReference type="AlphaFoldDB" id="A0A0A8E2Z2"/>
<dbReference type="NCBIfam" id="NF008400">
    <property type="entry name" value="PRK11199.1"/>
    <property type="match status" value="1"/>
</dbReference>
<dbReference type="InterPro" id="IPR036291">
    <property type="entry name" value="NAD(P)-bd_dom_sf"/>
</dbReference>
<name>A0A0A8E2Z2_9GAMM</name>
<dbReference type="Gene3D" id="1.10.3660.10">
    <property type="entry name" value="6-phosphogluconate dehydrogenase C-terminal like domain"/>
    <property type="match status" value="1"/>
</dbReference>
<dbReference type="InterPro" id="IPR050812">
    <property type="entry name" value="Preph/Arog_dehydrog"/>
</dbReference>
<organism evidence="3 4">
    <name type="scientific">Allofrancisella guangzhouensis</name>
    <dbReference type="NCBI Taxonomy" id="594679"/>
    <lineage>
        <taxon>Bacteria</taxon>
        <taxon>Pseudomonadati</taxon>
        <taxon>Pseudomonadota</taxon>
        <taxon>Gammaproteobacteria</taxon>
        <taxon>Thiotrichales</taxon>
        <taxon>Francisellaceae</taxon>
        <taxon>Allofrancisella</taxon>
    </lineage>
</organism>
<evidence type="ECO:0000259" key="2">
    <source>
        <dbReference type="PROSITE" id="PS51176"/>
    </source>
</evidence>
<dbReference type="GO" id="GO:0004665">
    <property type="term" value="F:prephenate dehydrogenase (NADP+) activity"/>
    <property type="evidence" value="ECO:0007669"/>
    <property type="project" value="InterPro"/>
</dbReference>
<dbReference type="SUPFAM" id="SSF48179">
    <property type="entry name" value="6-phosphogluconate dehydrogenase C-terminal domain-like"/>
    <property type="match status" value="1"/>
</dbReference>
<gene>
    <name evidence="3" type="ORF">SD28_01235</name>
</gene>
<protein>
    <submittedName>
        <fullName evidence="3">Prephenate dehydrogenase</fullName>
    </submittedName>
</protein>
<dbReference type="OrthoDB" id="6198144at2"/>
<dbReference type="GO" id="GO:0006571">
    <property type="term" value="P:tyrosine biosynthetic process"/>
    <property type="evidence" value="ECO:0007669"/>
    <property type="project" value="InterPro"/>
</dbReference>